<dbReference type="Proteomes" id="UP000800200">
    <property type="component" value="Unassembled WGS sequence"/>
</dbReference>
<proteinExistence type="predicted"/>
<keyword evidence="1" id="KW-0732">Signal</keyword>
<dbReference type="OrthoDB" id="3730179at2759"/>
<sequence>MSALPESTMHSFSLFLLFSALLIGSSTASLNCTVTGSPVPYYACPNASCPSVGQFNVGDIAWMWCAVDDMLPPNRWMFLQNDKYAPGLAERYTDCWFFEQKWNTTDTLPYCRNATFVPHPPPGPCVC</sequence>
<feature type="chain" id="PRO_5025511170" description="Secreted protein" evidence="1">
    <location>
        <begin position="29"/>
        <end position="127"/>
    </location>
</feature>
<reference evidence="2" key="1">
    <citation type="journal article" date="2020" name="Stud. Mycol.">
        <title>101 Dothideomycetes genomes: a test case for predicting lifestyles and emergence of pathogens.</title>
        <authorList>
            <person name="Haridas S."/>
            <person name="Albert R."/>
            <person name="Binder M."/>
            <person name="Bloem J."/>
            <person name="Labutti K."/>
            <person name="Salamov A."/>
            <person name="Andreopoulos B."/>
            <person name="Baker S."/>
            <person name="Barry K."/>
            <person name="Bills G."/>
            <person name="Bluhm B."/>
            <person name="Cannon C."/>
            <person name="Castanera R."/>
            <person name="Culley D."/>
            <person name="Daum C."/>
            <person name="Ezra D."/>
            <person name="Gonzalez J."/>
            <person name="Henrissat B."/>
            <person name="Kuo A."/>
            <person name="Liang C."/>
            <person name="Lipzen A."/>
            <person name="Lutzoni F."/>
            <person name="Magnuson J."/>
            <person name="Mondo S."/>
            <person name="Nolan M."/>
            <person name="Ohm R."/>
            <person name="Pangilinan J."/>
            <person name="Park H.-J."/>
            <person name="Ramirez L."/>
            <person name="Alfaro M."/>
            <person name="Sun H."/>
            <person name="Tritt A."/>
            <person name="Yoshinaga Y."/>
            <person name="Zwiers L.-H."/>
            <person name="Turgeon B."/>
            <person name="Goodwin S."/>
            <person name="Spatafora J."/>
            <person name="Crous P."/>
            <person name="Grigoriev I."/>
        </authorList>
    </citation>
    <scope>NUCLEOTIDE SEQUENCE</scope>
    <source>
        <strain evidence="2">CBS 207.26</strain>
    </source>
</reference>
<protein>
    <recommendedName>
        <fullName evidence="4">Secreted protein</fullName>
    </recommendedName>
</protein>
<name>A0A6A6F0Y4_9PEZI</name>
<dbReference type="EMBL" id="ML994610">
    <property type="protein sequence ID" value="KAF2195786.1"/>
    <property type="molecule type" value="Genomic_DNA"/>
</dbReference>
<keyword evidence="3" id="KW-1185">Reference proteome</keyword>
<evidence type="ECO:0000313" key="2">
    <source>
        <dbReference type="EMBL" id="KAF2195786.1"/>
    </source>
</evidence>
<evidence type="ECO:0000256" key="1">
    <source>
        <dbReference type="SAM" id="SignalP"/>
    </source>
</evidence>
<gene>
    <name evidence="2" type="ORF">K469DRAFT_699414</name>
</gene>
<dbReference type="AlphaFoldDB" id="A0A6A6F0Y4"/>
<organism evidence="2 3">
    <name type="scientific">Zopfia rhizophila CBS 207.26</name>
    <dbReference type="NCBI Taxonomy" id="1314779"/>
    <lineage>
        <taxon>Eukaryota</taxon>
        <taxon>Fungi</taxon>
        <taxon>Dikarya</taxon>
        <taxon>Ascomycota</taxon>
        <taxon>Pezizomycotina</taxon>
        <taxon>Dothideomycetes</taxon>
        <taxon>Dothideomycetes incertae sedis</taxon>
        <taxon>Zopfiaceae</taxon>
        <taxon>Zopfia</taxon>
    </lineage>
</organism>
<accession>A0A6A6F0Y4</accession>
<evidence type="ECO:0008006" key="4">
    <source>
        <dbReference type="Google" id="ProtNLM"/>
    </source>
</evidence>
<feature type="signal peptide" evidence="1">
    <location>
        <begin position="1"/>
        <end position="28"/>
    </location>
</feature>
<evidence type="ECO:0000313" key="3">
    <source>
        <dbReference type="Proteomes" id="UP000800200"/>
    </source>
</evidence>